<proteinExistence type="predicted"/>
<sequence>MEVAAGRFKSMTIKLSITAAELRYYVGEGAWSLCFHIQHYRICSKAPVHMECIDATNVVYITQQRCNGKGFNQVQVTARHEYETRSPEAPPLYSPVGTAFLRGPSLSLRTKTHDGIC</sequence>
<reference evidence="1 2" key="1">
    <citation type="journal article" date="2020" name="Mol. Biol. Evol.">
        <title>Distinct Expression and Methylation Patterns for Genes with Different Fates following a Single Whole-Genome Duplication in Flowering Plants.</title>
        <authorList>
            <person name="Shi T."/>
            <person name="Rahmani R.S."/>
            <person name="Gugger P.F."/>
            <person name="Wang M."/>
            <person name="Li H."/>
            <person name="Zhang Y."/>
            <person name="Li Z."/>
            <person name="Wang Q."/>
            <person name="Van de Peer Y."/>
            <person name="Marchal K."/>
            <person name="Chen J."/>
        </authorList>
    </citation>
    <scope>NUCLEOTIDE SEQUENCE [LARGE SCALE GENOMIC DNA]</scope>
    <source>
        <tissue evidence="1">Leaf</tissue>
    </source>
</reference>
<organism evidence="1 2">
    <name type="scientific">Nelumbo nucifera</name>
    <name type="common">Sacred lotus</name>
    <dbReference type="NCBI Taxonomy" id="4432"/>
    <lineage>
        <taxon>Eukaryota</taxon>
        <taxon>Viridiplantae</taxon>
        <taxon>Streptophyta</taxon>
        <taxon>Embryophyta</taxon>
        <taxon>Tracheophyta</taxon>
        <taxon>Spermatophyta</taxon>
        <taxon>Magnoliopsida</taxon>
        <taxon>Proteales</taxon>
        <taxon>Nelumbonaceae</taxon>
        <taxon>Nelumbo</taxon>
    </lineage>
</organism>
<evidence type="ECO:0000313" key="1">
    <source>
        <dbReference type="EMBL" id="DAD31864.1"/>
    </source>
</evidence>
<gene>
    <name evidence="1" type="ORF">HUJ06_010715</name>
</gene>
<accession>A0A822YCL3</accession>
<evidence type="ECO:0000313" key="2">
    <source>
        <dbReference type="Proteomes" id="UP000607653"/>
    </source>
</evidence>
<dbReference type="AlphaFoldDB" id="A0A822YCL3"/>
<comment type="caution">
    <text evidence="1">The sequence shown here is derived from an EMBL/GenBank/DDBJ whole genome shotgun (WGS) entry which is preliminary data.</text>
</comment>
<dbReference type="Proteomes" id="UP000607653">
    <property type="component" value="Unassembled WGS sequence"/>
</dbReference>
<keyword evidence="2" id="KW-1185">Reference proteome</keyword>
<name>A0A822YCL3_NELNU</name>
<dbReference type="EMBL" id="DUZY01000003">
    <property type="protein sequence ID" value="DAD31864.1"/>
    <property type="molecule type" value="Genomic_DNA"/>
</dbReference>
<protein>
    <submittedName>
        <fullName evidence="1">Uncharacterized protein</fullName>
    </submittedName>
</protein>